<feature type="region of interest" description="Disordered" evidence="6">
    <location>
        <begin position="204"/>
        <end position="337"/>
    </location>
</feature>
<dbReference type="InterPro" id="IPR036607">
    <property type="entry name" value="PRKCSH"/>
</dbReference>
<dbReference type="Gene3D" id="2.70.130.10">
    <property type="entry name" value="Mannose-6-phosphate receptor binding domain"/>
    <property type="match status" value="1"/>
</dbReference>
<feature type="compositionally biased region" description="Polar residues" evidence="6">
    <location>
        <begin position="220"/>
        <end position="229"/>
    </location>
</feature>
<evidence type="ECO:0000313" key="9">
    <source>
        <dbReference type="EMBL" id="CAI0384055.1"/>
    </source>
</evidence>
<keyword evidence="5" id="KW-0175">Coiled coil</keyword>
<keyword evidence="2 7" id="KW-0732">Signal</keyword>
<gene>
    <name evidence="9" type="ORF">LITE_LOCUS4267</name>
</gene>
<feature type="coiled-coil region" evidence="5">
    <location>
        <begin position="387"/>
        <end position="414"/>
    </location>
</feature>
<dbReference type="SUPFAM" id="SSF50911">
    <property type="entry name" value="Mannose 6-phosphate receptor domain"/>
    <property type="match status" value="1"/>
</dbReference>
<dbReference type="InterPro" id="IPR028146">
    <property type="entry name" value="PRKCSH_N"/>
</dbReference>
<evidence type="ECO:0000256" key="3">
    <source>
        <dbReference type="ARBA" id="ARBA00022824"/>
    </source>
</evidence>
<feature type="coiled-coil region" evidence="5">
    <location>
        <begin position="522"/>
        <end position="549"/>
    </location>
</feature>
<feature type="compositionally biased region" description="Basic and acidic residues" evidence="6">
    <location>
        <begin position="315"/>
        <end position="326"/>
    </location>
</feature>
<keyword evidence="10" id="KW-1185">Reference proteome</keyword>
<dbReference type="InterPro" id="IPR009011">
    <property type="entry name" value="Man6P_isomerase_rcpt-bd_dom_sf"/>
</dbReference>
<protein>
    <recommendedName>
        <fullName evidence="1">Glucosidase 2 subunit beta</fullName>
    </recommendedName>
</protein>
<dbReference type="PANTHER" id="PTHR12630:SF16">
    <property type="entry name" value="GLUCOSIDASE 2 SUBUNIT BETA"/>
    <property type="match status" value="1"/>
</dbReference>
<sequence length="550" mass="62181">MKVAFFLSIAILSLLASWSSSSPSVSFLGIAPQDENYFRKETIKCRNGSRKFTKAQLNDDFCDCLDGTDEPGTSACPEGKFYCRNVGHLPTSLYSSMFDHFYDLLYSLPRNGKRADCCDGSDEYDGKVKCRNTCWEAGKKARDKLQKLIDMYREGVTIRKREVEQAKEAISKDKAELSVLKAEEKSLDKLVNQLKVRKEQIEKAEGKEQLEKDNEDRPNVQENFESTEASGKEDSLTSEDDVIGLVEQEETKSEHEDTNVAEDGSESIEDMSKEEIGRLVASRWTGERTGEVEETGSGADSNEGKDGSLNIPSDGDSKKNVYDHHQSSITDDLDSSSVVHEPGLDKQTQFLGFTIHIQSWLRKMQDVSQNLLRSVSWFSSPLDNLDADKIRKEYKESTARLSSAQERISSLTEKLKHDLGVDGEFYTLYGQCFETKQDKYVYKICPFKEAVQEEGQYHKTQLGYWEKFEESYSAMLFSNGAGCWNGPRRSIKVKLRCGLKTELTDVDEPSRCEYLAVLSTPLGCLDGKLKELEGKLEMLQKEKPEGHDEL</sequence>
<dbReference type="PROSITE" id="PS51914">
    <property type="entry name" value="MRH"/>
    <property type="match status" value="1"/>
</dbReference>
<organism evidence="9 10">
    <name type="scientific">Linum tenue</name>
    <dbReference type="NCBI Taxonomy" id="586396"/>
    <lineage>
        <taxon>Eukaryota</taxon>
        <taxon>Viridiplantae</taxon>
        <taxon>Streptophyta</taxon>
        <taxon>Embryophyta</taxon>
        <taxon>Tracheophyta</taxon>
        <taxon>Spermatophyta</taxon>
        <taxon>Magnoliopsida</taxon>
        <taxon>eudicotyledons</taxon>
        <taxon>Gunneridae</taxon>
        <taxon>Pentapetalae</taxon>
        <taxon>rosids</taxon>
        <taxon>fabids</taxon>
        <taxon>Malpighiales</taxon>
        <taxon>Linaceae</taxon>
        <taxon>Linum</taxon>
    </lineage>
</organism>
<dbReference type="Pfam" id="PF12999">
    <property type="entry name" value="PRKCSH-like"/>
    <property type="match status" value="1"/>
</dbReference>
<evidence type="ECO:0000256" key="5">
    <source>
        <dbReference type="SAM" id="Coils"/>
    </source>
</evidence>
<evidence type="ECO:0000256" key="6">
    <source>
        <dbReference type="SAM" id="MobiDB-lite"/>
    </source>
</evidence>
<feature type="domain" description="MRH" evidence="8">
    <location>
        <begin position="430"/>
        <end position="526"/>
    </location>
</feature>
<feature type="signal peptide" evidence="7">
    <location>
        <begin position="1"/>
        <end position="21"/>
    </location>
</feature>
<feature type="compositionally biased region" description="Polar residues" evidence="6">
    <location>
        <begin position="327"/>
        <end position="337"/>
    </location>
</feature>
<accession>A0AAV0HFE8</accession>
<dbReference type="EMBL" id="CAMGYJ010000002">
    <property type="protein sequence ID" value="CAI0384055.1"/>
    <property type="molecule type" value="Genomic_DNA"/>
</dbReference>
<feature type="chain" id="PRO_5043908729" description="Glucosidase 2 subunit beta" evidence="7">
    <location>
        <begin position="22"/>
        <end position="550"/>
    </location>
</feature>
<evidence type="ECO:0000256" key="4">
    <source>
        <dbReference type="ARBA" id="ARBA00023157"/>
    </source>
</evidence>
<comment type="caution">
    <text evidence="9">The sequence shown here is derived from an EMBL/GenBank/DDBJ whole genome shotgun (WGS) entry which is preliminary data.</text>
</comment>
<dbReference type="InterPro" id="IPR039794">
    <property type="entry name" value="Gtb1-like"/>
</dbReference>
<evidence type="ECO:0000256" key="1">
    <source>
        <dbReference type="ARBA" id="ARBA00022387"/>
    </source>
</evidence>
<name>A0AAV0HFE8_9ROSI</name>
<dbReference type="PANTHER" id="PTHR12630">
    <property type="entry name" value="N-LINKED OLIGOSACCHARIDE PROCESSING"/>
    <property type="match status" value="1"/>
</dbReference>
<dbReference type="GO" id="GO:0017177">
    <property type="term" value="C:glucosidase II complex"/>
    <property type="evidence" value="ECO:0007669"/>
    <property type="project" value="TreeGrafter"/>
</dbReference>
<dbReference type="Pfam" id="PF13015">
    <property type="entry name" value="PRKCSH_1"/>
    <property type="match status" value="1"/>
</dbReference>
<dbReference type="AlphaFoldDB" id="A0AAV0HFE8"/>
<keyword evidence="4" id="KW-1015">Disulfide bond</keyword>
<keyword evidence="3" id="KW-0256">Endoplasmic reticulum</keyword>
<evidence type="ECO:0000259" key="8">
    <source>
        <dbReference type="PROSITE" id="PS51914"/>
    </source>
</evidence>
<dbReference type="GO" id="GO:0006491">
    <property type="term" value="P:N-glycan processing"/>
    <property type="evidence" value="ECO:0007669"/>
    <property type="project" value="TreeGrafter"/>
</dbReference>
<evidence type="ECO:0000256" key="7">
    <source>
        <dbReference type="SAM" id="SignalP"/>
    </source>
</evidence>
<feature type="compositionally biased region" description="Acidic residues" evidence="6">
    <location>
        <begin position="259"/>
        <end position="269"/>
    </location>
</feature>
<dbReference type="InterPro" id="IPR044865">
    <property type="entry name" value="MRH_dom"/>
</dbReference>
<proteinExistence type="predicted"/>
<evidence type="ECO:0000256" key="2">
    <source>
        <dbReference type="ARBA" id="ARBA00022729"/>
    </source>
</evidence>
<reference evidence="9" key="1">
    <citation type="submission" date="2022-08" db="EMBL/GenBank/DDBJ databases">
        <authorList>
            <person name="Gutierrez-Valencia J."/>
        </authorList>
    </citation>
    <scope>NUCLEOTIDE SEQUENCE</scope>
</reference>
<evidence type="ECO:0000313" key="10">
    <source>
        <dbReference type="Proteomes" id="UP001154282"/>
    </source>
</evidence>
<feature type="compositionally biased region" description="Basic and acidic residues" evidence="6">
    <location>
        <begin position="249"/>
        <end position="258"/>
    </location>
</feature>
<dbReference type="Proteomes" id="UP001154282">
    <property type="component" value="Unassembled WGS sequence"/>
</dbReference>
<feature type="compositionally biased region" description="Basic and acidic residues" evidence="6">
    <location>
        <begin position="204"/>
        <end position="219"/>
    </location>
</feature>